<feature type="binding site" evidence="7">
    <location>
        <position position="187"/>
    </location>
    <ligand>
        <name>Zn(2+)</name>
        <dbReference type="ChEBI" id="CHEBI:29105"/>
    </ligand>
</feature>
<dbReference type="OrthoDB" id="9776488at2"/>
<comment type="cofactor">
    <cofactor evidence="7">
        <name>a divalent metal cation</name>
        <dbReference type="ChEBI" id="CHEBI:60240"/>
    </cofactor>
    <text evidence="7">Binds 1 divalent metal cation per subunit.</text>
</comment>
<dbReference type="GO" id="GO:0046872">
    <property type="term" value="F:metal ion binding"/>
    <property type="evidence" value="ECO:0007669"/>
    <property type="project" value="UniProtKB-KW"/>
</dbReference>
<evidence type="ECO:0000256" key="4">
    <source>
        <dbReference type="PIRNR" id="PIRNR038994"/>
    </source>
</evidence>
<feature type="binding site" evidence="7">
    <location>
        <position position="208"/>
    </location>
    <ligand>
        <name>Zn(2+)</name>
        <dbReference type="ChEBI" id="CHEBI:29105"/>
    </ligand>
</feature>
<feature type="active site" description="Proton donor/acceptor" evidence="5">
    <location>
        <position position="266"/>
    </location>
</feature>
<dbReference type="InterPro" id="IPR003764">
    <property type="entry name" value="GlcNAc_6-P_deAcase"/>
</dbReference>
<dbReference type="EC" id="3.5.1.25" evidence="8"/>
<dbReference type="HOGENOM" id="CLU_032482_2_2_5"/>
<dbReference type="InterPro" id="IPR032466">
    <property type="entry name" value="Metal_Hydrolase"/>
</dbReference>
<evidence type="ECO:0000313" key="9">
    <source>
        <dbReference type="Proteomes" id="UP000015346"/>
    </source>
</evidence>
<evidence type="ECO:0000256" key="1">
    <source>
        <dbReference type="ARBA" id="ARBA00010716"/>
    </source>
</evidence>
<feature type="binding site" evidence="6">
    <location>
        <begin position="211"/>
        <end position="212"/>
    </location>
    <ligand>
        <name>substrate</name>
    </ligand>
</feature>
<protein>
    <submittedName>
        <fullName evidence="8">N-acetylglucosamine 6-phosphate deacetylase</fullName>
        <ecNumber evidence="8">3.5.1.25</ecNumber>
    </submittedName>
</protein>
<keyword evidence="3 4" id="KW-0378">Hydrolase</keyword>
<dbReference type="AlphaFoldDB" id="S9QZ22"/>
<proteinExistence type="inferred from homology"/>
<organism evidence="8 9">
    <name type="scientific">Rubellimicrobium thermophilum DSM 16684</name>
    <dbReference type="NCBI Taxonomy" id="1123069"/>
    <lineage>
        <taxon>Bacteria</taxon>
        <taxon>Pseudomonadati</taxon>
        <taxon>Pseudomonadota</taxon>
        <taxon>Alphaproteobacteria</taxon>
        <taxon>Rhodobacterales</taxon>
        <taxon>Roseobacteraceae</taxon>
        <taxon>Rubellimicrobium</taxon>
    </lineage>
</organism>
<dbReference type="STRING" id="1123069.ruthe_01910"/>
<dbReference type="InterPro" id="IPR011059">
    <property type="entry name" value="Metal-dep_hydrolase_composite"/>
</dbReference>
<evidence type="ECO:0000256" key="7">
    <source>
        <dbReference type="PIRSR" id="PIRSR038994-3"/>
    </source>
</evidence>
<feature type="binding site" evidence="6">
    <location>
        <begin position="298"/>
        <end position="300"/>
    </location>
    <ligand>
        <name>substrate</name>
    </ligand>
</feature>
<feature type="binding site" evidence="6">
    <location>
        <position position="132"/>
    </location>
    <ligand>
        <name>substrate</name>
    </ligand>
</feature>
<feature type="binding site" evidence="6">
    <location>
        <position position="219"/>
    </location>
    <ligand>
        <name>substrate</name>
    </ligand>
</feature>
<evidence type="ECO:0000313" key="8">
    <source>
        <dbReference type="EMBL" id="EPX84913.1"/>
    </source>
</evidence>
<accession>S9QZ22</accession>
<reference evidence="8 9" key="1">
    <citation type="journal article" date="2013" name="Stand. Genomic Sci.">
        <title>Genome sequence of the reddish-pigmented Rubellimicrobium thermophilum type strain (DSM 16684(T)), a member of the Roseobacter clade.</title>
        <authorList>
            <person name="Fiebig A."/>
            <person name="Riedel T."/>
            <person name="Gronow S."/>
            <person name="Petersen J."/>
            <person name="Klenk H.P."/>
            <person name="Goker M."/>
        </authorList>
    </citation>
    <scope>NUCLEOTIDE SEQUENCE [LARGE SCALE GENOMIC DNA]</scope>
    <source>
        <strain evidence="8 9">DSM 16684</strain>
    </source>
</reference>
<comment type="similarity">
    <text evidence="1 4">Belongs to the metallo-dependent hydrolases superfamily. NagA family.</text>
</comment>
<dbReference type="PANTHER" id="PTHR11113">
    <property type="entry name" value="N-ACETYLGLUCOSAMINE-6-PHOSPHATE DEACETYLASE"/>
    <property type="match status" value="1"/>
</dbReference>
<evidence type="ECO:0000256" key="6">
    <source>
        <dbReference type="PIRSR" id="PIRSR038994-2"/>
    </source>
</evidence>
<dbReference type="Gene3D" id="3.20.20.140">
    <property type="entry name" value="Metal-dependent hydrolases"/>
    <property type="match status" value="1"/>
</dbReference>
<dbReference type="GO" id="GO:0006046">
    <property type="term" value="P:N-acetylglucosamine catabolic process"/>
    <property type="evidence" value="ECO:0007669"/>
    <property type="project" value="TreeGrafter"/>
</dbReference>
<dbReference type="PATRIC" id="fig|1123069.3.peg.1878"/>
<dbReference type="Proteomes" id="UP000015346">
    <property type="component" value="Unassembled WGS sequence"/>
</dbReference>
<evidence type="ECO:0000256" key="5">
    <source>
        <dbReference type="PIRSR" id="PIRSR038994-1"/>
    </source>
</evidence>
<keyword evidence="2 7" id="KW-0479">Metal-binding</keyword>
<sequence>MPWIAPDRIFDGERLQEGLALRIEDGRVADLAPFDPRMGAKRMTGTLSPGFVDLQVNAGGGAAQCRSDGCRHGGDRRRSPPLGTVAILPTLITDAPEQAERAAQAALAARGREELLGLHLEGPHISPARRGTHAARFIRPLDRRMIDLVRRLRAGGVTVMITLAPEAVAPGQVAELVAMRAVVSLGHSDAGFPQVQAALAEGAGAFTHLFNAMSPLSHRAPGMVGAALASTVPAGLIADGIHVADPVIPLAFRARPAPDLTFLVSDAMPTVGGPDRFRLYDQEIRLEAGRLVNAEGHLAGAHLVMAEGVARLVRLGLGEETALRAAVTIPARLIGREDLARIAGRRATDLVRLGPGLSSCTPLGARVSAAASGSGIGACEGA</sequence>
<keyword evidence="4" id="KW-0119">Carbohydrate metabolism</keyword>
<keyword evidence="9" id="KW-1185">Reference proteome</keyword>
<dbReference type="GO" id="GO:0008448">
    <property type="term" value="F:N-acetylglucosamine-6-phosphate deacetylase activity"/>
    <property type="evidence" value="ECO:0007669"/>
    <property type="project" value="UniProtKB-EC"/>
</dbReference>
<dbReference type="RefSeq" id="WP_021097997.1">
    <property type="nucleotide sequence ID" value="NZ_KE557321.1"/>
</dbReference>
<gene>
    <name evidence="8" type="ORF">ruthe_01910</name>
</gene>
<feature type="binding site" evidence="6">
    <location>
        <position position="242"/>
    </location>
    <ligand>
        <name>substrate</name>
    </ligand>
</feature>
<dbReference type="Gene3D" id="2.30.40.10">
    <property type="entry name" value="Urease, subunit C, domain 1"/>
    <property type="match status" value="1"/>
</dbReference>
<dbReference type="SUPFAM" id="SSF51556">
    <property type="entry name" value="Metallo-dependent hydrolases"/>
    <property type="match status" value="1"/>
</dbReference>
<comment type="caution">
    <text evidence="8">The sequence shown here is derived from an EMBL/GenBank/DDBJ whole genome shotgun (WGS) entry which is preliminary data.</text>
</comment>
<dbReference type="EMBL" id="AOLV01000019">
    <property type="protein sequence ID" value="EPX84913.1"/>
    <property type="molecule type" value="Genomic_DNA"/>
</dbReference>
<dbReference type="PIRSF" id="PIRSF038994">
    <property type="entry name" value="NagA"/>
    <property type="match status" value="1"/>
</dbReference>
<evidence type="ECO:0000256" key="2">
    <source>
        <dbReference type="ARBA" id="ARBA00022723"/>
    </source>
</evidence>
<name>S9QZ22_9RHOB</name>
<feature type="binding site" evidence="7">
    <location>
        <position position="121"/>
    </location>
    <ligand>
        <name>Zn(2+)</name>
        <dbReference type="ChEBI" id="CHEBI:29105"/>
    </ligand>
</feature>
<evidence type="ECO:0000256" key="3">
    <source>
        <dbReference type="ARBA" id="ARBA00022801"/>
    </source>
</evidence>
<dbReference type="PANTHER" id="PTHR11113:SF14">
    <property type="entry name" value="N-ACETYLGLUCOSAMINE-6-PHOSPHATE DEACETYLASE"/>
    <property type="match status" value="1"/>
</dbReference>